<sequence length="759" mass="84108">MTVTPWLSRMIRMYWQQKYVLLASVALFVGIGYLYVNSKPPLYRATATLMLDPHQRTVIDVAQVVTPFRPDELSIESEIQVLQSADIALKVIAKAHLDQLPEFSPAAERALAAMEESEAVRRMNGAESPMTVAALLTDLRDLWAEARRQLDALWWGDAATDAEASNPARDARRDQTVMLERFESALQVGPLGHSRVIGVTFTSQDPVLAATVANTIVETYLAQQASGRLKDTVKANDWLEQRAHQFRGEAEQAQKAYLDRLTKAQPTAGVDVELLRDQLLQLNRSIAQAEADYKAVRDRRERMEKLAASGDLAKLAAESKSENLEAIRLQTVILERRRAELTRQLGNMHPTMSALNAQIAAVRQSMNGEAQRLVSDTAAEEGAMKSRLEALQENAKRTQERLRTFQEAKAEISTLEREARSSEEIYNTFLTRYKGTSAAPLVQPEAWAVSTALPPADPALPRGRVILILAGLFGLGLGGAGVTLRELLQTGMRSNDEIEEQCGLRGLGLSPSLPRRVASRRDVVWYVLENPRSPFAESIRIIISNTLALLQPCDRGGVLSVGSAWQHEGKSTVVASAATLLAMSRFRVLVIDGDIRKPSQHDLFRLPNGPGLSEYMSGMSDDMPVPQISPETGIHLLTSGMAGITDARAPLYLNHGDRLQRLVDWARHYYDIILIDMPPCMPVVDARIIASLSDRCIFVSRWRSTPISKIKYSLRELKAAGADIAGLALVQVDVRKHAASEYGDSGIYFKYGRRRPREH</sequence>
<feature type="domain" description="Polysaccharide chain length determinant N-terminal" evidence="10">
    <location>
        <begin position="7"/>
        <end position="94"/>
    </location>
</feature>
<comment type="caution">
    <text evidence="11">The sequence shown here is derived from an EMBL/GenBank/DDBJ whole genome shotgun (WGS) entry which is preliminary data.</text>
</comment>
<keyword evidence="12" id="KW-1185">Reference proteome</keyword>
<evidence type="ECO:0000256" key="1">
    <source>
        <dbReference type="ARBA" id="ARBA00004651"/>
    </source>
</evidence>
<evidence type="ECO:0000256" key="8">
    <source>
        <dbReference type="SAM" id="Coils"/>
    </source>
</evidence>
<keyword evidence="2" id="KW-1003">Cell membrane</keyword>
<dbReference type="InterPro" id="IPR050445">
    <property type="entry name" value="Bact_polysacc_biosynth/exp"/>
</dbReference>
<evidence type="ECO:0000313" key="11">
    <source>
        <dbReference type="EMBL" id="MBP2291439.1"/>
    </source>
</evidence>
<evidence type="ECO:0000256" key="6">
    <source>
        <dbReference type="ARBA" id="ARBA00022989"/>
    </source>
</evidence>
<dbReference type="InterPro" id="IPR005702">
    <property type="entry name" value="Wzc-like_C"/>
</dbReference>
<keyword evidence="6 9" id="KW-1133">Transmembrane helix</keyword>
<gene>
    <name evidence="11" type="ORF">J2851_001188</name>
</gene>
<dbReference type="PANTHER" id="PTHR32309:SF13">
    <property type="entry name" value="FERRIC ENTEROBACTIN TRANSPORT PROTEIN FEPE"/>
    <property type="match status" value="1"/>
</dbReference>
<feature type="coiled-coil region" evidence="8">
    <location>
        <begin position="381"/>
        <end position="425"/>
    </location>
</feature>
<evidence type="ECO:0000256" key="3">
    <source>
        <dbReference type="ARBA" id="ARBA00022692"/>
    </source>
</evidence>
<keyword evidence="5" id="KW-0067">ATP-binding</keyword>
<dbReference type="Pfam" id="PF02706">
    <property type="entry name" value="Wzz"/>
    <property type="match status" value="1"/>
</dbReference>
<reference evidence="11 12" key="1">
    <citation type="submission" date="2021-03" db="EMBL/GenBank/DDBJ databases">
        <title>Genomic Encyclopedia of Type Strains, Phase III (KMG-III): the genomes of soil and plant-associated and newly described type strains.</title>
        <authorList>
            <person name="Whitman W."/>
        </authorList>
    </citation>
    <scope>NUCLEOTIDE SEQUENCE [LARGE SCALE GENOMIC DNA]</scope>
    <source>
        <strain evidence="11 12">IMMIB AFH-6</strain>
    </source>
</reference>
<comment type="subcellular location">
    <subcellularLocation>
        <location evidence="1">Cell membrane</location>
        <topology evidence="1">Multi-pass membrane protein</topology>
    </subcellularLocation>
</comment>
<evidence type="ECO:0000256" key="5">
    <source>
        <dbReference type="ARBA" id="ARBA00022840"/>
    </source>
</evidence>
<evidence type="ECO:0000256" key="7">
    <source>
        <dbReference type="ARBA" id="ARBA00023136"/>
    </source>
</evidence>
<dbReference type="PANTHER" id="PTHR32309">
    <property type="entry name" value="TYROSINE-PROTEIN KINASE"/>
    <property type="match status" value="1"/>
</dbReference>
<feature type="coiled-coil region" evidence="8">
    <location>
        <begin position="236"/>
        <end position="344"/>
    </location>
</feature>
<organism evidence="11 12">
    <name type="scientific">Azospirillum rugosum</name>
    <dbReference type="NCBI Taxonomy" id="416170"/>
    <lineage>
        <taxon>Bacteria</taxon>
        <taxon>Pseudomonadati</taxon>
        <taxon>Pseudomonadota</taxon>
        <taxon>Alphaproteobacteria</taxon>
        <taxon>Rhodospirillales</taxon>
        <taxon>Azospirillaceae</taxon>
        <taxon>Azospirillum</taxon>
    </lineage>
</organism>
<name>A0ABS4SGZ1_9PROT</name>
<protein>
    <submittedName>
        <fullName evidence="11">Capsular exopolysaccharide synthesis family protein</fullName>
    </submittedName>
</protein>
<evidence type="ECO:0000259" key="10">
    <source>
        <dbReference type="Pfam" id="PF02706"/>
    </source>
</evidence>
<keyword evidence="3 9" id="KW-0812">Transmembrane</keyword>
<evidence type="ECO:0000256" key="4">
    <source>
        <dbReference type="ARBA" id="ARBA00022741"/>
    </source>
</evidence>
<dbReference type="Proteomes" id="UP000781958">
    <property type="component" value="Unassembled WGS sequence"/>
</dbReference>
<proteinExistence type="predicted"/>
<evidence type="ECO:0000256" key="2">
    <source>
        <dbReference type="ARBA" id="ARBA00022475"/>
    </source>
</evidence>
<keyword evidence="8" id="KW-0175">Coiled coil</keyword>
<accession>A0ABS4SGZ1</accession>
<evidence type="ECO:0000313" key="12">
    <source>
        <dbReference type="Proteomes" id="UP000781958"/>
    </source>
</evidence>
<dbReference type="SUPFAM" id="SSF52540">
    <property type="entry name" value="P-loop containing nucleoside triphosphate hydrolases"/>
    <property type="match status" value="1"/>
</dbReference>
<dbReference type="CDD" id="cd05387">
    <property type="entry name" value="BY-kinase"/>
    <property type="match status" value="1"/>
</dbReference>
<feature type="transmembrane region" description="Helical" evidence="9">
    <location>
        <begin position="19"/>
        <end position="36"/>
    </location>
</feature>
<dbReference type="EMBL" id="JAGINP010000003">
    <property type="protein sequence ID" value="MBP2291439.1"/>
    <property type="molecule type" value="Genomic_DNA"/>
</dbReference>
<dbReference type="Gene3D" id="3.40.50.300">
    <property type="entry name" value="P-loop containing nucleotide triphosphate hydrolases"/>
    <property type="match status" value="1"/>
</dbReference>
<keyword evidence="7 9" id="KW-0472">Membrane</keyword>
<keyword evidence="4" id="KW-0547">Nucleotide-binding</keyword>
<dbReference type="InterPro" id="IPR027417">
    <property type="entry name" value="P-loop_NTPase"/>
</dbReference>
<evidence type="ECO:0000256" key="9">
    <source>
        <dbReference type="SAM" id="Phobius"/>
    </source>
</evidence>
<dbReference type="InterPro" id="IPR003856">
    <property type="entry name" value="LPS_length_determ_N"/>
</dbReference>